<feature type="compositionally biased region" description="Low complexity" evidence="1">
    <location>
        <begin position="130"/>
        <end position="142"/>
    </location>
</feature>
<sequence>MKKLRVYELAKELNVDARILLTFLQGRGSAASSTLSMVELDKEELARQHFGKGSGVAPGGARLVGRIRREGPSPATQEPTPAAQSPAPAAPPAAGPPRHPRPAERRPLTATGPSAGEPRVAAPSRLWPIPGACGVPAGARAGRAGGGDPDRRTPHPGGGTSGHAGRTGGAPAARPPRSRRRALPSPVRQTGVGSGCSRCAPGRSGRQAGAGSGQGSHRSGASGCRASAPAITSLRIGAGRQAAAGSVARPRWRARGAARPA</sequence>
<evidence type="ECO:0000313" key="4">
    <source>
        <dbReference type="Proteomes" id="UP001333102"/>
    </source>
</evidence>
<proteinExistence type="predicted"/>
<feature type="compositionally biased region" description="Low complexity" evidence="1">
    <location>
        <begin position="72"/>
        <end position="87"/>
    </location>
</feature>
<feature type="region of interest" description="Disordered" evidence="1">
    <location>
        <begin position="239"/>
        <end position="261"/>
    </location>
</feature>
<name>A0ABZ1BKB0_9FIRM</name>
<feature type="domain" description="Translation initiation factor IF-2 N-terminal" evidence="2">
    <location>
        <begin position="1"/>
        <end position="51"/>
    </location>
</feature>
<dbReference type="Pfam" id="PF04760">
    <property type="entry name" value="IF2_N"/>
    <property type="match status" value="1"/>
</dbReference>
<feature type="compositionally biased region" description="Gly residues" evidence="1">
    <location>
        <begin position="156"/>
        <end position="168"/>
    </location>
</feature>
<keyword evidence="3" id="KW-0396">Initiation factor</keyword>
<accession>A0ABZ1BKB0</accession>
<dbReference type="RefSeq" id="WP_324667547.1">
    <property type="nucleotide sequence ID" value="NZ_CP141614.1"/>
</dbReference>
<keyword evidence="3" id="KW-0648">Protein biosynthesis</keyword>
<feature type="region of interest" description="Disordered" evidence="1">
    <location>
        <begin position="67"/>
        <end position="226"/>
    </location>
</feature>
<organism evidence="3 4">
    <name type="scientific">Geochorda subterranea</name>
    <dbReference type="NCBI Taxonomy" id="3109564"/>
    <lineage>
        <taxon>Bacteria</taxon>
        <taxon>Bacillati</taxon>
        <taxon>Bacillota</taxon>
        <taxon>Limnochordia</taxon>
        <taxon>Limnochordales</taxon>
        <taxon>Geochordaceae</taxon>
        <taxon>Geochorda</taxon>
    </lineage>
</organism>
<dbReference type="GO" id="GO:0003743">
    <property type="term" value="F:translation initiation factor activity"/>
    <property type="evidence" value="ECO:0007669"/>
    <property type="project" value="UniProtKB-KW"/>
</dbReference>
<gene>
    <name evidence="3" type="ORF">VLY81_07510</name>
</gene>
<reference evidence="4" key="1">
    <citation type="submission" date="2023-12" db="EMBL/GenBank/DDBJ databases">
        <title>Novel isolates from deep terrestrial aquifers shed light on the physiology and ecology of the class Limnochordia.</title>
        <authorList>
            <person name="Karnachuk O.V."/>
            <person name="Lukina A.P."/>
            <person name="Avakyan M.R."/>
            <person name="Kadnikov V."/>
            <person name="Begmatov S."/>
            <person name="Beletsky A.V."/>
            <person name="Mardanov A.V."/>
            <person name="Ravin N.V."/>
        </authorList>
    </citation>
    <scope>NUCLEOTIDE SEQUENCE [LARGE SCALE GENOMIC DNA]</scope>
    <source>
        <strain evidence="4">LN</strain>
    </source>
</reference>
<feature type="compositionally biased region" description="Pro residues" evidence="1">
    <location>
        <begin position="88"/>
        <end position="97"/>
    </location>
</feature>
<dbReference type="Gene3D" id="1.10.10.2480">
    <property type="match status" value="1"/>
</dbReference>
<evidence type="ECO:0000259" key="2">
    <source>
        <dbReference type="Pfam" id="PF04760"/>
    </source>
</evidence>
<evidence type="ECO:0000256" key="1">
    <source>
        <dbReference type="SAM" id="MobiDB-lite"/>
    </source>
</evidence>
<feature type="compositionally biased region" description="Basic residues" evidence="1">
    <location>
        <begin position="250"/>
        <end position="261"/>
    </location>
</feature>
<keyword evidence="4" id="KW-1185">Reference proteome</keyword>
<protein>
    <submittedName>
        <fullName evidence="3">Translation initiation factor IF-2 N-terminal domain-containing protein</fullName>
    </submittedName>
</protein>
<dbReference type="Proteomes" id="UP001333102">
    <property type="component" value="Chromosome"/>
</dbReference>
<dbReference type="EMBL" id="CP141614">
    <property type="protein sequence ID" value="WRP13302.1"/>
    <property type="molecule type" value="Genomic_DNA"/>
</dbReference>
<dbReference type="InterPro" id="IPR006847">
    <property type="entry name" value="IF2_N"/>
</dbReference>
<evidence type="ECO:0000313" key="3">
    <source>
        <dbReference type="EMBL" id="WRP13302.1"/>
    </source>
</evidence>